<reference evidence="2" key="1">
    <citation type="submission" date="2016-10" db="EMBL/GenBank/DDBJ databases">
        <authorList>
            <person name="Varghese N."/>
            <person name="Submissions S."/>
        </authorList>
    </citation>
    <scope>NUCLEOTIDE SEQUENCE [LARGE SCALE GENOMIC DNA]</scope>
    <source>
        <strain evidence="2">Gh-67</strain>
    </source>
</reference>
<dbReference type="STRING" id="551996.SAMN05192573_107131"/>
<dbReference type="EMBL" id="FNCG01000007">
    <property type="protein sequence ID" value="SDH17562.1"/>
    <property type="molecule type" value="Genomic_DNA"/>
</dbReference>
<keyword evidence="2" id="KW-1185">Reference proteome</keyword>
<protein>
    <submittedName>
        <fullName evidence="1">Uncharacterized protein</fullName>
    </submittedName>
</protein>
<dbReference type="AlphaFoldDB" id="A0A1G8A9C3"/>
<dbReference type="Proteomes" id="UP000199705">
    <property type="component" value="Unassembled WGS sequence"/>
</dbReference>
<evidence type="ECO:0000313" key="2">
    <source>
        <dbReference type="Proteomes" id="UP000199705"/>
    </source>
</evidence>
<dbReference type="RefSeq" id="WP_143020774.1">
    <property type="nucleotide sequence ID" value="NZ_FNCG01000007.1"/>
</dbReference>
<gene>
    <name evidence="1" type="ORF">SAMN05192573_107131</name>
</gene>
<organism evidence="1 2">
    <name type="scientific">Mucilaginibacter gossypii</name>
    <dbReference type="NCBI Taxonomy" id="551996"/>
    <lineage>
        <taxon>Bacteria</taxon>
        <taxon>Pseudomonadati</taxon>
        <taxon>Bacteroidota</taxon>
        <taxon>Sphingobacteriia</taxon>
        <taxon>Sphingobacteriales</taxon>
        <taxon>Sphingobacteriaceae</taxon>
        <taxon>Mucilaginibacter</taxon>
    </lineage>
</organism>
<proteinExistence type="predicted"/>
<evidence type="ECO:0000313" key="1">
    <source>
        <dbReference type="EMBL" id="SDH17562.1"/>
    </source>
</evidence>
<accession>A0A1G8A9C3</accession>
<name>A0A1G8A9C3_9SPHI</name>
<sequence length="335" mass="38405">MQAFEMEIVNSAPILSALVETITQAGKSKDKYLLCEKQRRMTDPKFHETQKNSLGIKELTLPNFFKKLGIKSLMMCNGYDVSSLTKYEFIVLDENKCENFWNDIKNDQLIADLLLLFKKCSAITFNDWTDLVGTSGLLTGLFDDVIKPLNKSNLDFIFYLDDPGKTLFYQIDNIHQIVNKFGIKGKVTFVLDEFEAVNLWMVLNGEMPNTTFSINTPYGLKKKCFSILRTMSINRLLIYSVNSVILFSEEQQFIFARRDFDQIAEIAADARDKFITGFSFGLLSKLDIQHCIALGLIMLGVQTEMKIPAGTAELLMYVEKWLADHDQNNDKYLYQ</sequence>